<evidence type="ECO:0000313" key="1">
    <source>
        <dbReference type="EMBL" id="GMF63887.1"/>
    </source>
</evidence>
<sequence length="101" mass="11581">MPGNSQTRSSTPDLTTHVCQAYTQCEWIRKAWRDTDEATIYQSVQAAGFASEPVQWFIAKHNVYGRKFREQWNLEEDCIDVDQFNLHASADAPDDISQVDV</sequence>
<dbReference type="EMBL" id="BSXT01007530">
    <property type="protein sequence ID" value="GMF63887.1"/>
    <property type="molecule type" value="Genomic_DNA"/>
</dbReference>
<gene>
    <name evidence="1" type="ORF">Pfra01_002787300</name>
</gene>
<comment type="caution">
    <text evidence="1">The sequence shown here is derived from an EMBL/GenBank/DDBJ whole genome shotgun (WGS) entry which is preliminary data.</text>
</comment>
<keyword evidence="2" id="KW-1185">Reference proteome</keyword>
<organism evidence="1 2">
    <name type="scientific">Phytophthora fragariaefolia</name>
    <dbReference type="NCBI Taxonomy" id="1490495"/>
    <lineage>
        <taxon>Eukaryota</taxon>
        <taxon>Sar</taxon>
        <taxon>Stramenopiles</taxon>
        <taxon>Oomycota</taxon>
        <taxon>Peronosporomycetes</taxon>
        <taxon>Peronosporales</taxon>
        <taxon>Peronosporaceae</taxon>
        <taxon>Phytophthora</taxon>
    </lineage>
</organism>
<proteinExistence type="predicted"/>
<protein>
    <submittedName>
        <fullName evidence="1">Unnamed protein product</fullName>
    </submittedName>
</protein>
<dbReference type="Proteomes" id="UP001165121">
    <property type="component" value="Unassembled WGS sequence"/>
</dbReference>
<name>A0A9W7DBQ6_9STRA</name>
<accession>A0A9W7DBQ6</accession>
<evidence type="ECO:0000313" key="2">
    <source>
        <dbReference type="Proteomes" id="UP001165121"/>
    </source>
</evidence>
<dbReference type="AlphaFoldDB" id="A0A9W7DBQ6"/>
<reference evidence="1" key="1">
    <citation type="submission" date="2023-04" db="EMBL/GenBank/DDBJ databases">
        <title>Phytophthora fragariaefolia NBRC 109709.</title>
        <authorList>
            <person name="Ichikawa N."/>
            <person name="Sato H."/>
            <person name="Tonouchi N."/>
        </authorList>
    </citation>
    <scope>NUCLEOTIDE SEQUENCE</scope>
    <source>
        <strain evidence="1">NBRC 109709</strain>
    </source>
</reference>